<organism evidence="5 6">
    <name type="scientific">Phorcysia thermohydrogeniphila</name>
    <dbReference type="NCBI Taxonomy" id="936138"/>
    <lineage>
        <taxon>Bacteria</taxon>
        <taxon>Pseudomonadati</taxon>
        <taxon>Aquificota</taxon>
        <taxon>Aquificia</taxon>
        <taxon>Desulfurobacteriales</taxon>
        <taxon>Desulfurobacteriaceae</taxon>
        <taxon>Phorcysia</taxon>
    </lineage>
</organism>
<dbReference type="NCBIfam" id="TIGR00254">
    <property type="entry name" value="GGDEF"/>
    <property type="match status" value="1"/>
</dbReference>
<dbReference type="SMART" id="SM00267">
    <property type="entry name" value="GGDEF"/>
    <property type="match status" value="1"/>
</dbReference>
<dbReference type="GO" id="GO:0052621">
    <property type="term" value="F:diguanylate cyclase activity"/>
    <property type="evidence" value="ECO:0007669"/>
    <property type="project" value="UniProtKB-EC"/>
</dbReference>
<sequence length="367" mass="42038">MRLFFAFVKKIEDKVRDCFHPTDIEGEGFNKSYECTLKVTLLAAFLLKLLVIVKNILLGFNEFLIVDFPFLVVILFCFFLLKRRSSYVPTVMIVTIIFSFTYYLLKGYLYVLFWYSLIPLIAGIFYDVRKTIYASLIPLVVNTLIFPLVEFNKFGFKGSEAEGILLISVESLLSYFAFTIAVVIYRSFLDNYQKVVESLVERDSLTGAFSRRKLFKILEERFRVSLEKAEPLSLLMLDIDRFKKVNDTYGHQVGDLVLKKLVEVVKKSVRSSDVVGRYGGEEFLIVLPNTQLGDALKVAEKIRKNVENTNFPVVGEVTISIGVTAGDRNTLRNKNLDSLIQEADDALYLAKKRGRNRVETVLELVRV</sequence>
<evidence type="ECO:0000256" key="2">
    <source>
        <dbReference type="ARBA" id="ARBA00034247"/>
    </source>
</evidence>
<dbReference type="GO" id="GO:0043709">
    <property type="term" value="P:cell adhesion involved in single-species biofilm formation"/>
    <property type="evidence" value="ECO:0007669"/>
    <property type="project" value="TreeGrafter"/>
</dbReference>
<feature type="transmembrane region" description="Helical" evidence="3">
    <location>
        <begin position="133"/>
        <end position="151"/>
    </location>
</feature>
<keyword evidence="3" id="KW-1133">Transmembrane helix</keyword>
<dbReference type="InterPro" id="IPR029787">
    <property type="entry name" value="Nucleotide_cyclase"/>
</dbReference>
<dbReference type="GO" id="GO:0005886">
    <property type="term" value="C:plasma membrane"/>
    <property type="evidence" value="ECO:0007669"/>
    <property type="project" value="TreeGrafter"/>
</dbReference>
<dbReference type="GO" id="GO:1902201">
    <property type="term" value="P:negative regulation of bacterial-type flagellum-dependent cell motility"/>
    <property type="evidence" value="ECO:0007669"/>
    <property type="project" value="TreeGrafter"/>
</dbReference>
<dbReference type="EMBL" id="SMFV01000005">
    <property type="protein sequence ID" value="TCK03351.1"/>
    <property type="molecule type" value="Genomic_DNA"/>
</dbReference>
<keyword evidence="3" id="KW-0472">Membrane</keyword>
<keyword evidence="6" id="KW-1185">Reference proteome</keyword>
<dbReference type="AlphaFoldDB" id="A0A4R1G9M7"/>
<gene>
    <name evidence="5" type="ORF">CLV27_1425</name>
</gene>
<dbReference type="PANTHER" id="PTHR45138">
    <property type="entry name" value="REGULATORY COMPONENTS OF SENSORY TRANSDUCTION SYSTEM"/>
    <property type="match status" value="1"/>
</dbReference>
<dbReference type="InterPro" id="IPR043128">
    <property type="entry name" value="Rev_trsase/Diguanyl_cyclase"/>
</dbReference>
<comment type="catalytic activity">
    <reaction evidence="2">
        <text>2 GTP = 3',3'-c-di-GMP + 2 diphosphate</text>
        <dbReference type="Rhea" id="RHEA:24898"/>
        <dbReference type="ChEBI" id="CHEBI:33019"/>
        <dbReference type="ChEBI" id="CHEBI:37565"/>
        <dbReference type="ChEBI" id="CHEBI:58805"/>
        <dbReference type="EC" id="2.7.7.65"/>
    </reaction>
</comment>
<feature type="transmembrane region" description="Helical" evidence="3">
    <location>
        <begin position="111"/>
        <end position="128"/>
    </location>
</feature>
<name>A0A4R1G9M7_9BACT</name>
<feature type="transmembrane region" description="Helical" evidence="3">
    <location>
        <begin position="63"/>
        <end position="81"/>
    </location>
</feature>
<dbReference type="InterPro" id="IPR050469">
    <property type="entry name" value="Diguanylate_Cyclase"/>
</dbReference>
<dbReference type="SUPFAM" id="SSF55073">
    <property type="entry name" value="Nucleotide cyclase"/>
    <property type="match status" value="1"/>
</dbReference>
<reference evidence="5 6" key="1">
    <citation type="submission" date="2019-03" db="EMBL/GenBank/DDBJ databases">
        <title>Genomic Encyclopedia of Archaeal and Bacterial Type Strains, Phase II (KMG-II): from individual species to whole genera.</title>
        <authorList>
            <person name="Goeker M."/>
        </authorList>
    </citation>
    <scope>NUCLEOTIDE SEQUENCE [LARGE SCALE GENOMIC DNA]</scope>
    <source>
        <strain evidence="5 6">DSM 24425</strain>
    </source>
</reference>
<dbReference type="CDD" id="cd01949">
    <property type="entry name" value="GGDEF"/>
    <property type="match status" value="1"/>
</dbReference>
<proteinExistence type="predicted"/>
<comment type="caution">
    <text evidence="5">The sequence shown here is derived from an EMBL/GenBank/DDBJ whole genome shotgun (WGS) entry which is preliminary data.</text>
</comment>
<dbReference type="PANTHER" id="PTHR45138:SF9">
    <property type="entry name" value="DIGUANYLATE CYCLASE DGCM-RELATED"/>
    <property type="match status" value="1"/>
</dbReference>
<evidence type="ECO:0000256" key="3">
    <source>
        <dbReference type="SAM" id="Phobius"/>
    </source>
</evidence>
<evidence type="ECO:0000313" key="6">
    <source>
        <dbReference type="Proteomes" id="UP000295777"/>
    </source>
</evidence>
<dbReference type="Gene3D" id="3.30.70.270">
    <property type="match status" value="1"/>
</dbReference>
<dbReference type="InterPro" id="IPR000160">
    <property type="entry name" value="GGDEF_dom"/>
</dbReference>
<dbReference type="EC" id="2.7.7.65" evidence="1"/>
<dbReference type="Proteomes" id="UP000295777">
    <property type="component" value="Unassembled WGS sequence"/>
</dbReference>
<feature type="domain" description="GGDEF" evidence="4">
    <location>
        <begin position="230"/>
        <end position="363"/>
    </location>
</feature>
<dbReference type="PROSITE" id="PS50887">
    <property type="entry name" value="GGDEF"/>
    <property type="match status" value="1"/>
</dbReference>
<protein>
    <recommendedName>
        <fullName evidence="1">diguanylate cyclase</fullName>
        <ecNumber evidence="1">2.7.7.65</ecNumber>
    </recommendedName>
</protein>
<evidence type="ECO:0000259" key="4">
    <source>
        <dbReference type="PROSITE" id="PS50887"/>
    </source>
</evidence>
<accession>A0A4R1G9M7</accession>
<evidence type="ECO:0000256" key="1">
    <source>
        <dbReference type="ARBA" id="ARBA00012528"/>
    </source>
</evidence>
<feature type="transmembrane region" description="Helical" evidence="3">
    <location>
        <begin position="88"/>
        <end position="105"/>
    </location>
</feature>
<dbReference type="Pfam" id="PF00990">
    <property type="entry name" value="GGDEF"/>
    <property type="match status" value="1"/>
</dbReference>
<evidence type="ECO:0000313" key="5">
    <source>
        <dbReference type="EMBL" id="TCK03351.1"/>
    </source>
</evidence>
<feature type="transmembrane region" description="Helical" evidence="3">
    <location>
        <begin position="163"/>
        <end position="185"/>
    </location>
</feature>
<keyword evidence="3" id="KW-0812">Transmembrane</keyword>
<feature type="transmembrane region" description="Helical" evidence="3">
    <location>
        <begin position="39"/>
        <end position="57"/>
    </location>
</feature>
<dbReference type="FunFam" id="3.30.70.270:FF:000001">
    <property type="entry name" value="Diguanylate cyclase domain protein"/>
    <property type="match status" value="1"/>
</dbReference>